<protein>
    <submittedName>
        <fullName evidence="3">Uncharacterized protein</fullName>
    </submittedName>
</protein>
<dbReference type="KEGG" id="pmes:FX988_04069"/>
<evidence type="ECO:0000313" key="3">
    <source>
        <dbReference type="EMBL" id="QHJ13789.1"/>
    </source>
</evidence>
<keyword evidence="2" id="KW-0472">Membrane</keyword>
<dbReference type="AlphaFoldDB" id="A0A857JNZ8"/>
<keyword evidence="2" id="KW-0812">Transmembrane</keyword>
<evidence type="ECO:0000256" key="1">
    <source>
        <dbReference type="SAM" id="MobiDB-lite"/>
    </source>
</evidence>
<dbReference type="Proteomes" id="UP000464524">
    <property type="component" value="Chromosome"/>
</dbReference>
<evidence type="ECO:0000313" key="4">
    <source>
        <dbReference type="Proteomes" id="UP000464524"/>
    </source>
</evidence>
<name>A0A857JNZ8_9ALTE</name>
<proteinExistence type="predicted"/>
<keyword evidence="2" id="KW-1133">Transmembrane helix</keyword>
<evidence type="ECO:0000256" key="2">
    <source>
        <dbReference type="SAM" id="Phobius"/>
    </source>
</evidence>
<accession>A0A857JNZ8</accession>
<feature type="transmembrane region" description="Helical" evidence="2">
    <location>
        <begin position="29"/>
        <end position="49"/>
    </location>
</feature>
<organism evidence="3 4">
    <name type="scientific">Paraglaciecola mesophila</name>
    <dbReference type="NCBI Taxonomy" id="197222"/>
    <lineage>
        <taxon>Bacteria</taxon>
        <taxon>Pseudomonadati</taxon>
        <taxon>Pseudomonadota</taxon>
        <taxon>Gammaproteobacteria</taxon>
        <taxon>Alteromonadales</taxon>
        <taxon>Alteromonadaceae</taxon>
        <taxon>Paraglaciecola</taxon>
    </lineage>
</organism>
<sequence>MATLFPLPSATGNKKHSAEKPKFTHSTRCSYRLVTLIGLDILGVLLMLIGLHQQFHHHGFLSESLDTPYVGVMLLTAGVVLTLPFFIWSFKANFRPLDNVNASNGRE</sequence>
<gene>
    <name evidence="3" type="ORF">FX988_04069</name>
</gene>
<dbReference type="EMBL" id="CP047656">
    <property type="protein sequence ID" value="QHJ13789.1"/>
    <property type="molecule type" value="Genomic_DNA"/>
</dbReference>
<feature type="transmembrane region" description="Helical" evidence="2">
    <location>
        <begin position="69"/>
        <end position="88"/>
    </location>
</feature>
<keyword evidence="4" id="KW-1185">Reference proteome</keyword>
<feature type="region of interest" description="Disordered" evidence="1">
    <location>
        <begin position="1"/>
        <end position="21"/>
    </location>
</feature>
<reference evidence="3 4" key="1">
    <citation type="submission" date="2019-12" db="EMBL/GenBank/DDBJ databases">
        <title>Genome sequencing and assembly of endphytes of Porphyra tenera.</title>
        <authorList>
            <person name="Park J.M."/>
            <person name="Shin R."/>
            <person name="Jo S.H."/>
        </authorList>
    </citation>
    <scope>NUCLEOTIDE SEQUENCE [LARGE SCALE GENOMIC DNA]</scope>
    <source>
        <strain evidence="3 4">GPM4</strain>
    </source>
</reference>